<evidence type="ECO:0000256" key="3">
    <source>
        <dbReference type="ARBA" id="ARBA00010617"/>
    </source>
</evidence>
<keyword evidence="6 10" id="KW-0560">Oxidoreductase</keyword>
<evidence type="ECO:0000256" key="11">
    <source>
        <dbReference type="SAM" id="Phobius"/>
    </source>
</evidence>
<dbReference type="CDD" id="cd11065">
    <property type="entry name" value="CYP64-like"/>
    <property type="match status" value="1"/>
</dbReference>
<dbReference type="Pfam" id="PF00067">
    <property type="entry name" value="p450"/>
    <property type="match status" value="1"/>
</dbReference>
<dbReference type="PRINTS" id="PR00463">
    <property type="entry name" value="EP450I"/>
</dbReference>
<feature type="binding site" description="axial binding residue" evidence="9">
    <location>
        <position position="436"/>
    </location>
    <ligand>
        <name>heme</name>
        <dbReference type="ChEBI" id="CHEBI:30413"/>
    </ligand>
    <ligandPart>
        <name>Fe</name>
        <dbReference type="ChEBI" id="CHEBI:18248"/>
    </ligandPart>
</feature>
<feature type="transmembrane region" description="Helical" evidence="11">
    <location>
        <begin position="6"/>
        <end position="22"/>
    </location>
</feature>
<dbReference type="Gene3D" id="1.10.630.10">
    <property type="entry name" value="Cytochrome P450"/>
    <property type="match status" value="1"/>
</dbReference>
<keyword evidence="4 9" id="KW-0349">Heme</keyword>
<evidence type="ECO:0000256" key="4">
    <source>
        <dbReference type="ARBA" id="ARBA00022617"/>
    </source>
</evidence>
<keyword evidence="8 10" id="KW-0503">Monooxygenase</keyword>
<evidence type="ECO:0000256" key="10">
    <source>
        <dbReference type="RuleBase" id="RU000461"/>
    </source>
</evidence>
<keyword evidence="11" id="KW-0812">Transmembrane</keyword>
<reference evidence="12 13" key="1">
    <citation type="submission" date="2015-04" db="EMBL/GenBank/DDBJ databases">
        <title>Complete genome sequence of Schizopora paradoxa KUC8140, a cosmopolitan wood degrader in East Asia.</title>
        <authorList>
            <consortium name="DOE Joint Genome Institute"/>
            <person name="Min B."/>
            <person name="Park H."/>
            <person name="Jang Y."/>
            <person name="Kim J.-J."/>
            <person name="Kim K.H."/>
            <person name="Pangilinan J."/>
            <person name="Lipzen A."/>
            <person name="Riley R."/>
            <person name="Grigoriev I.V."/>
            <person name="Spatafora J.W."/>
            <person name="Choi I.-G."/>
        </authorList>
    </citation>
    <scope>NUCLEOTIDE SEQUENCE [LARGE SCALE GENOMIC DNA]</scope>
    <source>
        <strain evidence="12 13">KUC8140</strain>
    </source>
</reference>
<dbReference type="PANTHER" id="PTHR46300">
    <property type="entry name" value="P450, PUTATIVE (EUROFUNG)-RELATED-RELATED"/>
    <property type="match status" value="1"/>
</dbReference>
<evidence type="ECO:0000256" key="8">
    <source>
        <dbReference type="ARBA" id="ARBA00023033"/>
    </source>
</evidence>
<dbReference type="InterPro" id="IPR017972">
    <property type="entry name" value="Cyt_P450_CS"/>
</dbReference>
<dbReference type="GO" id="GO:0016705">
    <property type="term" value="F:oxidoreductase activity, acting on paired donors, with incorporation or reduction of molecular oxygen"/>
    <property type="evidence" value="ECO:0007669"/>
    <property type="project" value="InterPro"/>
</dbReference>
<evidence type="ECO:0000256" key="6">
    <source>
        <dbReference type="ARBA" id="ARBA00023002"/>
    </source>
</evidence>
<comment type="cofactor">
    <cofactor evidence="1 9">
        <name>heme</name>
        <dbReference type="ChEBI" id="CHEBI:30413"/>
    </cofactor>
</comment>
<dbReference type="InterPro" id="IPR036396">
    <property type="entry name" value="Cyt_P450_sf"/>
</dbReference>
<dbReference type="GO" id="GO:0020037">
    <property type="term" value="F:heme binding"/>
    <property type="evidence" value="ECO:0007669"/>
    <property type="project" value="InterPro"/>
</dbReference>
<comment type="pathway">
    <text evidence="2">Secondary metabolite biosynthesis.</text>
</comment>
<evidence type="ECO:0000256" key="1">
    <source>
        <dbReference type="ARBA" id="ARBA00001971"/>
    </source>
</evidence>
<dbReference type="EMBL" id="KQ086046">
    <property type="protein sequence ID" value="KLO09762.1"/>
    <property type="molecule type" value="Genomic_DNA"/>
</dbReference>
<organism evidence="12 13">
    <name type="scientific">Schizopora paradoxa</name>
    <dbReference type="NCBI Taxonomy" id="27342"/>
    <lineage>
        <taxon>Eukaryota</taxon>
        <taxon>Fungi</taxon>
        <taxon>Dikarya</taxon>
        <taxon>Basidiomycota</taxon>
        <taxon>Agaricomycotina</taxon>
        <taxon>Agaricomycetes</taxon>
        <taxon>Hymenochaetales</taxon>
        <taxon>Schizoporaceae</taxon>
        <taxon>Schizopora</taxon>
    </lineage>
</organism>
<gene>
    <name evidence="12" type="ORF">SCHPADRAFT_943406</name>
</gene>
<keyword evidence="5 9" id="KW-0479">Metal-binding</keyword>
<dbReference type="STRING" id="27342.A0A0H2RDY7"/>
<dbReference type="OrthoDB" id="1055148at2759"/>
<keyword evidence="13" id="KW-1185">Reference proteome</keyword>
<dbReference type="InterPro" id="IPR002401">
    <property type="entry name" value="Cyt_P450_E_grp-I"/>
</dbReference>
<sequence length="508" mass="57452">MLDLPMALIEGTIVAVLILWFTRLRRRGATALPPGPRAYPLIGNVLDMMVPELWEEAQRWGKSFGDIIYLKGLGFGKPFVIINSYEAAVELLEKRSLNSADRPGQRWDWALVNMSYGEEFKKLRAPVQKFFDQSSVLHYEEVQRRSVRNCIRSILQTPEEYELHVRTAISTTIMMLTYGHEVKSSNDRYVSLARDGIRELVLAMRQGAYLVDIIPWLKYVPEWVPGAGFQQVASNGAKLSHDMRYLPYYNARDSFFSGTAVQSFTSEQIEERLGADGKLSKVDEDIISAATGIVYIGGVDTSVSAIMGFILAMVMFPEAQKRAQDELDRVIGGDHLPYVSDRERLPYCTALCKELLRWHVITPLAVPHAIREDDMCGGFRIPAGTTVYMNQWAMHMDPVEYPDPHVFRPERHLPAPGERLQRDPNKVTFGLGRRVCPGKQSAENTIFIMATHMLSVFNMSKSRRADGSIIEPNVRYTNEGIIHHIDQFECSFTPRSDSAVGLVTSTLE</sequence>
<evidence type="ECO:0000313" key="12">
    <source>
        <dbReference type="EMBL" id="KLO09762.1"/>
    </source>
</evidence>
<dbReference type="SUPFAM" id="SSF48264">
    <property type="entry name" value="Cytochrome P450"/>
    <property type="match status" value="1"/>
</dbReference>
<dbReference type="PROSITE" id="PS00086">
    <property type="entry name" value="CYTOCHROME_P450"/>
    <property type="match status" value="1"/>
</dbReference>
<dbReference type="PANTHER" id="PTHR46300:SF7">
    <property type="entry name" value="P450, PUTATIVE (EUROFUNG)-RELATED"/>
    <property type="match status" value="1"/>
</dbReference>
<dbReference type="InterPro" id="IPR050364">
    <property type="entry name" value="Cytochrome_P450_fung"/>
</dbReference>
<evidence type="ECO:0000256" key="5">
    <source>
        <dbReference type="ARBA" id="ARBA00022723"/>
    </source>
</evidence>
<name>A0A0H2RDY7_9AGAM</name>
<evidence type="ECO:0000256" key="7">
    <source>
        <dbReference type="ARBA" id="ARBA00023004"/>
    </source>
</evidence>
<proteinExistence type="inferred from homology"/>
<accession>A0A0H2RDY7</accession>
<evidence type="ECO:0000313" key="13">
    <source>
        <dbReference type="Proteomes" id="UP000053477"/>
    </source>
</evidence>
<dbReference type="GO" id="GO:0004497">
    <property type="term" value="F:monooxygenase activity"/>
    <property type="evidence" value="ECO:0007669"/>
    <property type="project" value="UniProtKB-KW"/>
</dbReference>
<dbReference type="GO" id="GO:0005506">
    <property type="term" value="F:iron ion binding"/>
    <property type="evidence" value="ECO:0007669"/>
    <property type="project" value="InterPro"/>
</dbReference>
<keyword evidence="11" id="KW-1133">Transmembrane helix</keyword>
<dbReference type="AlphaFoldDB" id="A0A0H2RDY7"/>
<comment type="similarity">
    <text evidence="3 10">Belongs to the cytochrome P450 family.</text>
</comment>
<keyword evidence="7 9" id="KW-0408">Iron</keyword>
<dbReference type="InterPro" id="IPR001128">
    <property type="entry name" value="Cyt_P450"/>
</dbReference>
<evidence type="ECO:0000256" key="9">
    <source>
        <dbReference type="PIRSR" id="PIRSR602401-1"/>
    </source>
</evidence>
<feature type="transmembrane region" description="Helical" evidence="11">
    <location>
        <begin position="293"/>
        <end position="316"/>
    </location>
</feature>
<dbReference type="InParanoid" id="A0A0H2RDY7"/>
<evidence type="ECO:0000256" key="2">
    <source>
        <dbReference type="ARBA" id="ARBA00005179"/>
    </source>
</evidence>
<keyword evidence="11" id="KW-0472">Membrane</keyword>
<dbReference type="Proteomes" id="UP000053477">
    <property type="component" value="Unassembled WGS sequence"/>
</dbReference>
<protein>
    <submittedName>
        <fullName evidence="12">Cytochrome P450</fullName>
    </submittedName>
</protein>